<comment type="caution">
    <text evidence="1">The sequence shown here is derived from an EMBL/GenBank/DDBJ whole genome shotgun (WGS) entry which is preliminary data.</text>
</comment>
<evidence type="ECO:0000313" key="2">
    <source>
        <dbReference type="Proteomes" id="UP001469553"/>
    </source>
</evidence>
<dbReference type="EMBL" id="JAHRIP010073745">
    <property type="protein sequence ID" value="MEQ2309481.1"/>
    <property type="molecule type" value="Genomic_DNA"/>
</dbReference>
<proteinExistence type="predicted"/>
<sequence>MDNAKIHVSPAVLGLFVSTKRKDSCFFLGYAFALVQKRRPQKTCVCDIYSLDTLDSSFTIPCDSKLINIAVLRNERGKRKRELIQGKKLKHKAVCLPYKSGYVFMPLLHGGERN</sequence>
<dbReference type="Proteomes" id="UP001469553">
    <property type="component" value="Unassembled WGS sequence"/>
</dbReference>
<evidence type="ECO:0000313" key="1">
    <source>
        <dbReference type="EMBL" id="MEQ2309481.1"/>
    </source>
</evidence>
<accession>A0ABV0ZVG2</accession>
<organism evidence="1 2">
    <name type="scientific">Ameca splendens</name>
    <dbReference type="NCBI Taxonomy" id="208324"/>
    <lineage>
        <taxon>Eukaryota</taxon>
        <taxon>Metazoa</taxon>
        <taxon>Chordata</taxon>
        <taxon>Craniata</taxon>
        <taxon>Vertebrata</taxon>
        <taxon>Euteleostomi</taxon>
        <taxon>Actinopterygii</taxon>
        <taxon>Neopterygii</taxon>
        <taxon>Teleostei</taxon>
        <taxon>Neoteleostei</taxon>
        <taxon>Acanthomorphata</taxon>
        <taxon>Ovalentaria</taxon>
        <taxon>Atherinomorphae</taxon>
        <taxon>Cyprinodontiformes</taxon>
        <taxon>Goodeidae</taxon>
        <taxon>Ameca</taxon>
    </lineage>
</organism>
<protein>
    <submittedName>
        <fullName evidence="1">Uncharacterized protein</fullName>
    </submittedName>
</protein>
<name>A0ABV0ZVG2_9TELE</name>
<reference evidence="1 2" key="1">
    <citation type="submission" date="2021-06" db="EMBL/GenBank/DDBJ databases">
        <authorList>
            <person name="Palmer J.M."/>
        </authorList>
    </citation>
    <scope>NUCLEOTIDE SEQUENCE [LARGE SCALE GENOMIC DNA]</scope>
    <source>
        <strain evidence="1 2">AS_MEX2019</strain>
        <tissue evidence="1">Muscle</tissue>
    </source>
</reference>
<gene>
    <name evidence="1" type="ORF">AMECASPLE_039200</name>
</gene>
<keyword evidence="2" id="KW-1185">Reference proteome</keyword>